<dbReference type="STRING" id="1166337.SAMN05192580_3825"/>
<evidence type="ECO:0000313" key="2">
    <source>
        <dbReference type="Proteomes" id="UP000198824"/>
    </source>
</evidence>
<protein>
    <submittedName>
        <fullName evidence="1">Flagellar assembly protein FliH</fullName>
    </submittedName>
</protein>
<dbReference type="OrthoDB" id="7449114at2"/>
<sequence length="220" mass="23002">MSEVWRLDRAGLAAASSAAPVRGADIAFVPLAARLLRSETPAAVSPMREPAAPTEVDLAMAEAAAWERGVAEGLRQSGDLLADERAALVEEREALRRLAQTLVALSPQPSGDLALLLAATVERLVRQVVGEVAIDGLTLLARAKAAAALIADEAVPGRMRLHPQDAARLAEADLPVELVADATLSPGSVLLETRDGWIEHGVDVALDRLDAVLDGLGVAR</sequence>
<dbReference type="EMBL" id="FOZG01000003">
    <property type="protein sequence ID" value="SFS12908.1"/>
    <property type="molecule type" value="Genomic_DNA"/>
</dbReference>
<reference evidence="1 2" key="1">
    <citation type="submission" date="2016-10" db="EMBL/GenBank/DDBJ databases">
        <authorList>
            <person name="de Groot N.N."/>
        </authorList>
    </citation>
    <scope>NUCLEOTIDE SEQUENCE [LARGE SCALE GENOMIC DNA]</scope>
    <source>
        <strain evidence="1 2">S5-249</strain>
    </source>
</reference>
<gene>
    <name evidence="1" type="ORF">SAMN05192580_3825</name>
</gene>
<keyword evidence="1" id="KW-0969">Cilium</keyword>
<evidence type="ECO:0000313" key="1">
    <source>
        <dbReference type="EMBL" id="SFS12908.1"/>
    </source>
</evidence>
<keyword evidence="2" id="KW-1185">Reference proteome</keyword>
<accession>A0A1I6MBE1</accession>
<dbReference type="Proteomes" id="UP000198824">
    <property type="component" value="Unassembled WGS sequence"/>
</dbReference>
<proteinExistence type="predicted"/>
<name>A0A1I6MBE1_9SPHN</name>
<keyword evidence="1" id="KW-0282">Flagellum</keyword>
<organism evidence="1 2">
    <name type="scientific">Sphingomonas jatrophae</name>
    <dbReference type="NCBI Taxonomy" id="1166337"/>
    <lineage>
        <taxon>Bacteria</taxon>
        <taxon>Pseudomonadati</taxon>
        <taxon>Pseudomonadota</taxon>
        <taxon>Alphaproteobacteria</taxon>
        <taxon>Sphingomonadales</taxon>
        <taxon>Sphingomonadaceae</taxon>
        <taxon>Sphingomonas</taxon>
    </lineage>
</organism>
<dbReference type="AlphaFoldDB" id="A0A1I6MBE1"/>
<keyword evidence="1" id="KW-0966">Cell projection</keyword>